<feature type="domain" description="PCI" evidence="9">
    <location>
        <begin position="1"/>
        <end position="155"/>
    </location>
</feature>
<protein>
    <submittedName>
        <fullName evidence="10">Csn7 protein</fullName>
    </submittedName>
</protein>
<dbReference type="GO" id="GO:0008180">
    <property type="term" value="C:COP9 signalosome"/>
    <property type="evidence" value="ECO:0007669"/>
    <property type="project" value="UniProtKB-KW"/>
</dbReference>
<dbReference type="EMBL" id="CAJNDS010002250">
    <property type="protein sequence ID" value="CAE7392193.1"/>
    <property type="molecule type" value="Genomic_DNA"/>
</dbReference>
<keyword evidence="7" id="KW-0175">Coiled coil</keyword>
<evidence type="ECO:0000256" key="7">
    <source>
        <dbReference type="SAM" id="Coils"/>
    </source>
</evidence>
<feature type="region of interest" description="Disordered" evidence="8">
    <location>
        <begin position="235"/>
        <end position="256"/>
    </location>
</feature>
<dbReference type="PROSITE" id="PS50250">
    <property type="entry name" value="PCI"/>
    <property type="match status" value="1"/>
</dbReference>
<dbReference type="AlphaFoldDB" id="A0A812QKY8"/>
<evidence type="ECO:0000313" key="11">
    <source>
        <dbReference type="Proteomes" id="UP000604046"/>
    </source>
</evidence>
<dbReference type="OrthoDB" id="438057at2759"/>
<evidence type="ECO:0000256" key="6">
    <source>
        <dbReference type="ARBA" id="ARBA00023242"/>
    </source>
</evidence>
<dbReference type="Pfam" id="PF01399">
    <property type="entry name" value="PCI"/>
    <property type="match status" value="1"/>
</dbReference>
<dbReference type="SMART" id="SM00088">
    <property type="entry name" value="PINT"/>
    <property type="match status" value="1"/>
</dbReference>
<sequence>METASSALSQFVILAQTTQGRALEALIGQALDHSSIFVFGELLDCPNVKALQGTEFQRSLDLLRLFAYGTYPDYKARASELGELTAAQKRKLQLLTLVTMATRDKLIKYSDLEAAVDVSSTRELEDLTIEAVYQNLLVAKMDQENQCVLVESCACRDCRDEDIDYIIETLTSWQQSAQGMIQALDGAVAYANSSYEKQKVAMEDLEREVKTIRDSLKEGESTKVGGVGCTRMQIDEADEESKRAKSTRGRWVGGKH</sequence>
<comment type="subcellular location">
    <subcellularLocation>
        <location evidence="2">Cytoplasm</location>
    </subcellularLocation>
    <subcellularLocation>
        <location evidence="1">Nucleus</location>
    </subcellularLocation>
</comment>
<organism evidence="10 11">
    <name type="scientific">Symbiodinium natans</name>
    <dbReference type="NCBI Taxonomy" id="878477"/>
    <lineage>
        <taxon>Eukaryota</taxon>
        <taxon>Sar</taxon>
        <taxon>Alveolata</taxon>
        <taxon>Dinophyceae</taxon>
        <taxon>Suessiales</taxon>
        <taxon>Symbiodiniaceae</taxon>
        <taxon>Symbiodinium</taxon>
    </lineage>
</organism>
<dbReference type="Pfam" id="PF22061">
    <property type="entry name" value="CSN7_HB_subdom"/>
    <property type="match status" value="1"/>
</dbReference>
<dbReference type="PANTHER" id="PTHR15350">
    <property type="entry name" value="COP9 SIGNALOSOME COMPLEX SUBUNIT 7/DENDRITIC CELL PROTEIN GA17"/>
    <property type="match status" value="1"/>
</dbReference>
<dbReference type="InterPro" id="IPR045237">
    <property type="entry name" value="COPS7/eIF3m"/>
</dbReference>
<dbReference type="GO" id="GO:0005737">
    <property type="term" value="C:cytoplasm"/>
    <property type="evidence" value="ECO:0007669"/>
    <property type="project" value="UniProtKB-SubCell"/>
</dbReference>
<comment type="caution">
    <text evidence="10">The sequence shown here is derived from an EMBL/GenBank/DDBJ whole genome shotgun (WGS) entry which is preliminary data.</text>
</comment>
<accession>A0A812QKY8</accession>
<comment type="similarity">
    <text evidence="3">Belongs to the CSN7/EIF3M family. CSN7 subfamily.</text>
</comment>
<dbReference type="InterPro" id="IPR041481">
    <property type="entry name" value="CSN7_helixI"/>
</dbReference>
<evidence type="ECO:0000313" key="10">
    <source>
        <dbReference type="EMBL" id="CAE7392193.1"/>
    </source>
</evidence>
<keyword evidence="5" id="KW-0736">Signalosome</keyword>
<evidence type="ECO:0000256" key="1">
    <source>
        <dbReference type="ARBA" id="ARBA00004123"/>
    </source>
</evidence>
<gene>
    <name evidence="10" type="primary">csn7</name>
    <name evidence="10" type="ORF">SNAT2548_LOCUS21373</name>
</gene>
<evidence type="ECO:0000256" key="2">
    <source>
        <dbReference type="ARBA" id="ARBA00004496"/>
    </source>
</evidence>
<evidence type="ECO:0000256" key="3">
    <source>
        <dbReference type="ARBA" id="ARBA00008482"/>
    </source>
</evidence>
<dbReference type="InterPro" id="IPR000717">
    <property type="entry name" value="PCI_dom"/>
</dbReference>
<evidence type="ECO:0000259" key="9">
    <source>
        <dbReference type="PROSITE" id="PS50250"/>
    </source>
</evidence>
<keyword evidence="6" id="KW-0539">Nucleus</keyword>
<evidence type="ECO:0000256" key="5">
    <source>
        <dbReference type="ARBA" id="ARBA00022790"/>
    </source>
</evidence>
<dbReference type="Proteomes" id="UP000604046">
    <property type="component" value="Unassembled WGS sequence"/>
</dbReference>
<reference evidence="10" key="1">
    <citation type="submission" date="2021-02" db="EMBL/GenBank/DDBJ databases">
        <authorList>
            <person name="Dougan E. K."/>
            <person name="Rhodes N."/>
            <person name="Thang M."/>
            <person name="Chan C."/>
        </authorList>
    </citation>
    <scope>NUCLEOTIDE SEQUENCE</scope>
</reference>
<name>A0A812QKY8_9DINO</name>
<evidence type="ECO:0000256" key="8">
    <source>
        <dbReference type="SAM" id="MobiDB-lite"/>
    </source>
</evidence>
<feature type="coiled-coil region" evidence="7">
    <location>
        <begin position="195"/>
        <end position="222"/>
    </location>
</feature>
<feature type="compositionally biased region" description="Basic residues" evidence="8">
    <location>
        <begin position="244"/>
        <end position="256"/>
    </location>
</feature>
<keyword evidence="4" id="KW-0963">Cytoplasm</keyword>
<dbReference type="GO" id="GO:0010387">
    <property type="term" value="P:COP9 signalosome assembly"/>
    <property type="evidence" value="ECO:0007669"/>
    <property type="project" value="InterPro"/>
</dbReference>
<keyword evidence="11" id="KW-1185">Reference proteome</keyword>
<evidence type="ECO:0000256" key="4">
    <source>
        <dbReference type="ARBA" id="ARBA00022490"/>
    </source>
</evidence>
<proteinExistence type="inferred from homology"/>
<dbReference type="PANTHER" id="PTHR15350:SF5">
    <property type="entry name" value="COP9 SIGNALOSOME COMPLEX SUBUNIT 7"/>
    <property type="match status" value="1"/>
</dbReference>
<dbReference type="Pfam" id="PF18392">
    <property type="entry name" value="CSN7a_helixI"/>
    <property type="match status" value="1"/>
</dbReference>